<evidence type="ECO:0000313" key="2">
    <source>
        <dbReference type="EMBL" id="RKX72017.1"/>
    </source>
</evidence>
<accession>A0A660SML0</accession>
<dbReference type="Gene3D" id="2.40.160.60">
    <property type="entry name" value="Outer membrane protein transport protein (OMPP1/FadL/TodX)"/>
    <property type="match status" value="1"/>
</dbReference>
<feature type="non-terminal residue" evidence="2">
    <location>
        <position position="178"/>
    </location>
</feature>
<dbReference type="EMBL" id="QNBD01000057">
    <property type="protein sequence ID" value="RKX72017.1"/>
    <property type="molecule type" value="Genomic_DNA"/>
</dbReference>
<dbReference type="AlphaFoldDB" id="A0A660SML0"/>
<dbReference type="InterPro" id="IPR045741">
    <property type="entry name" value="PorV"/>
</dbReference>
<proteinExistence type="predicted"/>
<dbReference type="Pfam" id="PF19572">
    <property type="entry name" value="PorV"/>
    <property type="match status" value="1"/>
</dbReference>
<dbReference type="Proteomes" id="UP000271125">
    <property type="component" value="Unassembled WGS sequence"/>
</dbReference>
<comment type="caution">
    <text evidence="2">The sequence shown here is derived from an EMBL/GenBank/DDBJ whole genome shotgun (WGS) entry which is preliminary data.</text>
</comment>
<dbReference type="SUPFAM" id="SSF56935">
    <property type="entry name" value="Porins"/>
    <property type="match status" value="1"/>
</dbReference>
<name>A0A660SML0_UNCT6</name>
<gene>
    <name evidence="2" type="ORF">DRP43_01785</name>
</gene>
<protein>
    <recommendedName>
        <fullName evidence="1">Type IX secretion system protein PorV domain-containing protein</fullName>
    </recommendedName>
</protein>
<dbReference type="NCBIfam" id="NF033709">
    <property type="entry name" value="PorV_fam"/>
    <property type="match status" value="1"/>
</dbReference>
<evidence type="ECO:0000259" key="1">
    <source>
        <dbReference type="Pfam" id="PF19572"/>
    </source>
</evidence>
<sequence>MFKQNTNSVQMGKKIVLSLIIVLIIPTILLGDIFAKVGTAGLQFLKLGVDARGIGMGEAYTPYVKGASASYWNPAGLAFTNGMELFLNHTKYVADINFEYATLAFPTSLGVFALNGSVLYMDWMKVYEEDSFDWTGEYFTCSDMMAGISYATSLTDKFSVGLTGKYLRENLDEYDVNG</sequence>
<organism evidence="2 3">
    <name type="scientific">candidate division TA06 bacterium</name>
    <dbReference type="NCBI Taxonomy" id="2250710"/>
    <lineage>
        <taxon>Bacteria</taxon>
        <taxon>Bacteria division TA06</taxon>
    </lineage>
</organism>
<evidence type="ECO:0000313" key="3">
    <source>
        <dbReference type="Proteomes" id="UP000271125"/>
    </source>
</evidence>
<reference evidence="2 3" key="1">
    <citation type="submission" date="2018-06" db="EMBL/GenBank/DDBJ databases">
        <title>Extensive metabolic versatility and redundancy in microbially diverse, dynamic hydrothermal sediments.</title>
        <authorList>
            <person name="Dombrowski N."/>
            <person name="Teske A."/>
            <person name="Baker B.J."/>
        </authorList>
    </citation>
    <scope>NUCLEOTIDE SEQUENCE [LARGE SCALE GENOMIC DNA]</scope>
    <source>
        <strain evidence="2">B10_G13</strain>
    </source>
</reference>
<feature type="domain" description="Type IX secretion system protein PorV" evidence="1">
    <location>
        <begin position="37"/>
        <end position="172"/>
    </location>
</feature>